<dbReference type="KEGG" id="psl:Psta_4470"/>
<organism evidence="1 2">
    <name type="scientific">Pirellula staleyi (strain ATCC 27377 / DSM 6068 / ICPB 4128)</name>
    <name type="common">Pirella staleyi</name>
    <dbReference type="NCBI Taxonomy" id="530564"/>
    <lineage>
        <taxon>Bacteria</taxon>
        <taxon>Pseudomonadati</taxon>
        <taxon>Planctomycetota</taxon>
        <taxon>Planctomycetia</taxon>
        <taxon>Pirellulales</taxon>
        <taxon>Pirellulaceae</taxon>
        <taxon>Pirellula</taxon>
    </lineage>
</organism>
<dbReference type="HOGENOM" id="CLU_006579_0_0_0"/>
<protein>
    <submittedName>
        <fullName evidence="1">Uncharacterized protein</fullName>
    </submittedName>
</protein>
<name>D2R628_PIRSD</name>
<dbReference type="eggNOG" id="ENOG502ZAA2">
    <property type="taxonomic scope" value="Bacteria"/>
</dbReference>
<keyword evidence="2" id="KW-1185">Reference proteome</keyword>
<dbReference type="AlphaFoldDB" id="D2R628"/>
<dbReference type="EMBL" id="CP001848">
    <property type="protein sequence ID" value="ADB19113.1"/>
    <property type="molecule type" value="Genomic_DNA"/>
</dbReference>
<gene>
    <name evidence="1" type="ordered locus">Psta_4470</name>
</gene>
<sequence length="1273" mass="142487">MSNPLEIDRKDIEKLGDADFRTLVVLLCEAEIRNAGISLSSITAGGHQDAADGGLDVVVKAAGPLPTKSFIPRSYTGIQVKTSRMPPSAIMSEMRPDGSLRTSIRDLATNGGSYLIVTSKESPTDKGLRGRRDAMKHAIGWAKRPKSFHIDFLGADRVAQWVKCHPSLAAWVRTKCGRPITGWKGYENWAHAFGGIEDEYIIDDSLVVQDFARSLDTDFSVVDALHSLSTQLSNPRTAIRLTGLSGTGKTRFVQALFDERLSQFSLNRDLALYADNSSRLMPDPITFAESLVQEKRRAILIVDNCPPELHKHLADICTCEPSLLSLLTVEYDVRDDVPENTNAVKLRPASEDVIDTFLSKRFPHIGDANAQKIAKFSGGNYRIAIALASTVSLGESIISLRNDDLFVRLFWQRHQPNEALLRAAEACSLVYSFNGEGVESTSELNRLAILIETSSSELYRQVAELQRRDLVQIRGPWRAILPHAIANYLANRALASIPTETLVRHFQTSDERLLKSFARRLGFLHHSSVATRIATDWLQPGGLIGSAVDKLNDLGFAVFENIAPIAPSATLSAIEVGIAKDDTLARTTLSSHRPKLTKLIWHLAFDASLFHRAATILVAFAMHEDEQSGSTSRHFLSVLLQIRHSGTHASPNARATFVAQLLESTEAKERRLGVLMLESALKTERDDSSYEYDFGARIRDSGYSPTSTADLREWLRAFLLVVEKFSNREDGDSNAVRECFAKVLFGLWIHTRQFDQIIAVARQLHEYRGWYEGWVTVREILSRRKHLPTESVDAAKELEQILKPQDLVARTRAFALSSSRHSTELVLEDSDGMDFEGAYLRAAEIAEDCGRQLASGFADDLESLLPEVVRCDSQRVFAFGRGLAKGASDYLKLLTQLRYEYVSASPKERRFGVIYGYLAGIHDSDRSLFGTAMDILVTDNTFSQVFPDLQLAFPLNAESLSRLRKALQGRLQDVNSLRRLCYAGVQVSLGDKELVKFLRVVMELEGGADFVIEALDSRLSNDHSPRTRNQILRFARHFLSQFKFPEKTSRSQDRDYHLGGLIKNCITSKAGGVAARNLCEGLSAGITRHSISRYDYPRTMNKLANARPALFLDSFIDGDAERRRDWSMYKMLWGPYGNPFDQIPDEQLLNWCRREPHVRYAKIAACITSFVKGEAGQPMCWRPIAMVIVNQSPNPVLTLESISQSLFDFLAWSGSRASILEARSALMIPLQSDERSEVADWAKNRYQKLIGKISDERHGEARERIRQGQRFED</sequence>
<dbReference type="STRING" id="530564.Psta_4470"/>
<reference evidence="1 2" key="1">
    <citation type="journal article" date="2009" name="Stand. Genomic Sci.">
        <title>Complete genome sequence of Pirellula staleyi type strain (ATCC 27377).</title>
        <authorList>
            <person name="Clum A."/>
            <person name="Tindall B.J."/>
            <person name="Sikorski J."/>
            <person name="Ivanova N."/>
            <person name="Mavrommatis K."/>
            <person name="Lucas S."/>
            <person name="Glavina del Rio T."/>
            <person name="Nolan M."/>
            <person name="Chen F."/>
            <person name="Tice H."/>
            <person name="Pitluck S."/>
            <person name="Cheng J.F."/>
            <person name="Chertkov O."/>
            <person name="Brettin T."/>
            <person name="Han C."/>
            <person name="Detter J.C."/>
            <person name="Kuske C."/>
            <person name="Bruce D."/>
            <person name="Goodwin L."/>
            <person name="Ovchinikova G."/>
            <person name="Pati A."/>
            <person name="Mikhailova N."/>
            <person name="Chen A."/>
            <person name="Palaniappan K."/>
            <person name="Land M."/>
            <person name="Hauser L."/>
            <person name="Chang Y.J."/>
            <person name="Jeffries C.D."/>
            <person name="Chain P."/>
            <person name="Rohde M."/>
            <person name="Goker M."/>
            <person name="Bristow J."/>
            <person name="Eisen J.A."/>
            <person name="Markowitz V."/>
            <person name="Hugenholtz P."/>
            <person name="Kyrpides N.C."/>
            <person name="Klenk H.P."/>
            <person name="Lapidus A."/>
        </authorList>
    </citation>
    <scope>NUCLEOTIDE SEQUENCE [LARGE SCALE GENOMIC DNA]</scope>
    <source>
        <strain evidence="2">ATCC 27377 / DSM 6068 / ICPB 4128</strain>
    </source>
</reference>
<dbReference type="InterPro" id="IPR027417">
    <property type="entry name" value="P-loop_NTPase"/>
</dbReference>
<accession>D2R628</accession>
<dbReference type="SUPFAM" id="SSF52540">
    <property type="entry name" value="P-loop containing nucleoside triphosphate hydrolases"/>
    <property type="match status" value="1"/>
</dbReference>
<dbReference type="Proteomes" id="UP000001887">
    <property type="component" value="Chromosome"/>
</dbReference>
<dbReference type="OrthoDB" id="8910972at2"/>
<proteinExistence type="predicted"/>
<evidence type="ECO:0000313" key="2">
    <source>
        <dbReference type="Proteomes" id="UP000001887"/>
    </source>
</evidence>
<evidence type="ECO:0000313" key="1">
    <source>
        <dbReference type="EMBL" id="ADB19113.1"/>
    </source>
</evidence>